<keyword evidence="3" id="KW-1185">Reference proteome</keyword>
<gene>
    <name evidence="2" type="ORF">WA026_002608</name>
</gene>
<name>A0AAW1U0V4_9CUCU</name>
<sequence length="337" mass="40309">MKRGVQKRCNFERFEDDINIFYEDLKNHNFSNEQIAKVFNPMLLENEKWTMFKCIMFIAFPIIIYSLIQSDYFYDNISWYLLAISRVLLIKIHPIYDWTHLKDQQCLLPKWWERKIENNFTPNCNLCENLKDIYVYDRLSPRELTEFYLDIQKPVILTDDTWSNLDEFFNDIIQDDFLLSSMPCSLQTNMIDGSSNLEQIMKKILEFESLFVYFQNCEYESMKHFRKISPKPKYLPPSISPVQYNWLLWVRNYTFPKYKTINLANSENIKIIGEISGRLSFRLTPPVLCKELCSELEITLNANQFLIFTNFWKLHFKNVDNDTQDSVAAISEVHSLL</sequence>
<evidence type="ECO:0000313" key="3">
    <source>
        <dbReference type="Proteomes" id="UP001431783"/>
    </source>
</evidence>
<organism evidence="2 3">
    <name type="scientific">Henosepilachna vigintioctopunctata</name>
    <dbReference type="NCBI Taxonomy" id="420089"/>
    <lineage>
        <taxon>Eukaryota</taxon>
        <taxon>Metazoa</taxon>
        <taxon>Ecdysozoa</taxon>
        <taxon>Arthropoda</taxon>
        <taxon>Hexapoda</taxon>
        <taxon>Insecta</taxon>
        <taxon>Pterygota</taxon>
        <taxon>Neoptera</taxon>
        <taxon>Endopterygota</taxon>
        <taxon>Coleoptera</taxon>
        <taxon>Polyphaga</taxon>
        <taxon>Cucujiformia</taxon>
        <taxon>Coccinelloidea</taxon>
        <taxon>Coccinellidae</taxon>
        <taxon>Epilachninae</taxon>
        <taxon>Epilachnini</taxon>
        <taxon>Henosepilachna</taxon>
    </lineage>
</organism>
<evidence type="ECO:0000313" key="2">
    <source>
        <dbReference type="EMBL" id="KAK9874252.1"/>
    </source>
</evidence>
<keyword evidence="1" id="KW-1133">Transmembrane helix</keyword>
<dbReference type="AlphaFoldDB" id="A0AAW1U0V4"/>
<evidence type="ECO:0000256" key="1">
    <source>
        <dbReference type="SAM" id="Phobius"/>
    </source>
</evidence>
<feature type="transmembrane region" description="Helical" evidence="1">
    <location>
        <begin position="49"/>
        <end position="68"/>
    </location>
</feature>
<proteinExistence type="predicted"/>
<reference evidence="2 3" key="1">
    <citation type="submission" date="2023-03" db="EMBL/GenBank/DDBJ databases">
        <title>Genome insight into feeding habits of ladybird beetles.</title>
        <authorList>
            <person name="Li H.-S."/>
            <person name="Huang Y.-H."/>
            <person name="Pang H."/>
        </authorList>
    </citation>
    <scope>NUCLEOTIDE SEQUENCE [LARGE SCALE GENOMIC DNA]</scope>
    <source>
        <strain evidence="2">SYSU_2023b</strain>
        <tissue evidence="2">Whole body</tissue>
    </source>
</reference>
<keyword evidence="1" id="KW-0812">Transmembrane</keyword>
<accession>A0AAW1U0V4</accession>
<protein>
    <submittedName>
        <fullName evidence="2">Uncharacterized protein</fullName>
    </submittedName>
</protein>
<comment type="caution">
    <text evidence="2">The sequence shown here is derived from an EMBL/GenBank/DDBJ whole genome shotgun (WGS) entry which is preliminary data.</text>
</comment>
<dbReference type="Proteomes" id="UP001431783">
    <property type="component" value="Unassembled WGS sequence"/>
</dbReference>
<dbReference type="EMBL" id="JARQZJ010000031">
    <property type="protein sequence ID" value="KAK9874252.1"/>
    <property type="molecule type" value="Genomic_DNA"/>
</dbReference>
<keyword evidence="1" id="KW-0472">Membrane</keyword>